<dbReference type="InterPro" id="IPR001646">
    <property type="entry name" value="5peptide_repeat"/>
</dbReference>
<dbReference type="AlphaFoldDB" id="A0A6M3L2K5"/>
<protein>
    <recommendedName>
        <fullName evidence="2">Pentapeptide repeat-containing protein</fullName>
    </recommendedName>
</protein>
<dbReference type="Pfam" id="PF00805">
    <property type="entry name" value="Pentapeptide"/>
    <property type="match status" value="1"/>
</dbReference>
<evidence type="ECO:0000313" key="1">
    <source>
        <dbReference type="EMBL" id="QJA88826.1"/>
    </source>
</evidence>
<sequence length="212" mass="22998">MTDAELKNAIEKRREFLAGKVGGSKADLSGADLRWADLSKADLSGADLSGADLSKADLSGADLRWADLSKADLSGADLSGADLSKADLRWANLSEATGLLDPVAWMSECFISDERGWIVYRAQQGTYAAPAGWVFEPGSVLTENCHPDRCQDCGCGVNFATLDWVRSNHPTQPIWRCLIPWQYGPGVVVPYNTDGKARCSHLQLLEIVKGRK</sequence>
<gene>
    <name evidence="1" type="ORF">MM415B02680_0005</name>
</gene>
<dbReference type="PANTHER" id="PTHR14136">
    <property type="entry name" value="BTB_POZ DOMAIN-CONTAINING PROTEIN KCTD9"/>
    <property type="match status" value="1"/>
</dbReference>
<dbReference type="InterPro" id="IPR051082">
    <property type="entry name" value="Pentapeptide-BTB/POZ_domain"/>
</dbReference>
<dbReference type="SUPFAM" id="SSF141571">
    <property type="entry name" value="Pentapeptide repeat-like"/>
    <property type="match status" value="1"/>
</dbReference>
<proteinExistence type="predicted"/>
<evidence type="ECO:0008006" key="2">
    <source>
        <dbReference type="Google" id="ProtNLM"/>
    </source>
</evidence>
<dbReference type="PANTHER" id="PTHR14136:SF17">
    <property type="entry name" value="BTB_POZ DOMAIN-CONTAINING PROTEIN KCTD9"/>
    <property type="match status" value="1"/>
</dbReference>
<name>A0A6M3L2K5_9ZZZZ</name>
<organism evidence="1">
    <name type="scientific">viral metagenome</name>
    <dbReference type="NCBI Taxonomy" id="1070528"/>
    <lineage>
        <taxon>unclassified sequences</taxon>
        <taxon>metagenomes</taxon>
        <taxon>organismal metagenomes</taxon>
    </lineage>
</organism>
<accession>A0A6M3L2K5</accession>
<reference evidence="1" key="1">
    <citation type="submission" date="2020-03" db="EMBL/GenBank/DDBJ databases">
        <title>The deep terrestrial virosphere.</title>
        <authorList>
            <person name="Holmfeldt K."/>
            <person name="Nilsson E."/>
            <person name="Simone D."/>
            <person name="Lopez-Fernandez M."/>
            <person name="Wu X."/>
            <person name="de Brujin I."/>
            <person name="Lundin D."/>
            <person name="Andersson A."/>
            <person name="Bertilsson S."/>
            <person name="Dopson M."/>
        </authorList>
    </citation>
    <scope>NUCLEOTIDE SEQUENCE</scope>
    <source>
        <strain evidence="1">MM415B02680</strain>
    </source>
</reference>
<dbReference type="EMBL" id="MT142806">
    <property type="protein sequence ID" value="QJA88826.1"/>
    <property type="molecule type" value="Genomic_DNA"/>
</dbReference>
<dbReference type="Gene3D" id="2.160.20.80">
    <property type="entry name" value="E3 ubiquitin-protein ligase SopA"/>
    <property type="match status" value="1"/>
</dbReference>